<proteinExistence type="predicted"/>
<dbReference type="InterPro" id="IPR051043">
    <property type="entry name" value="Sulfatase_Mod_Factor_Kinase"/>
</dbReference>
<keyword evidence="3" id="KW-1185">Reference proteome</keyword>
<feature type="domain" description="Sulfatase-modifying factor enzyme-like" evidence="1">
    <location>
        <begin position="24"/>
        <end position="121"/>
    </location>
</feature>
<dbReference type="Gene3D" id="3.90.1580.10">
    <property type="entry name" value="paralog of FGE (formylglycine-generating enzyme)"/>
    <property type="match status" value="1"/>
</dbReference>
<dbReference type="SUPFAM" id="SSF56436">
    <property type="entry name" value="C-type lectin-like"/>
    <property type="match status" value="1"/>
</dbReference>
<dbReference type="InterPro" id="IPR016187">
    <property type="entry name" value="CTDL_fold"/>
</dbReference>
<evidence type="ECO:0000313" key="2">
    <source>
        <dbReference type="EMBL" id="GKT30000.1"/>
    </source>
</evidence>
<dbReference type="EMBL" id="BQXS01008531">
    <property type="protein sequence ID" value="GKT30000.1"/>
    <property type="molecule type" value="Genomic_DNA"/>
</dbReference>
<protein>
    <submittedName>
        <fullName evidence="2">Formylglycine-generating enzyme family protein</fullName>
    </submittedName>
</protein>
<gene>
    <name evidence="2" type="ORF">ADUPG1_005364</name>
</gene>
<evidence type="ECO:0000313" key="3">
    <source>
        <dbReference type="Proteomes" id="UP001057375"/>
    </source>
</evidence>
<name>A0ABQ5KBS4_9EUKA</name>
<accession>A0ABQ5KBS4</accession>
<reference evidence="2" key="1">
    <citation type="submission" date="2022-03" db="EMBL/GenBank/DDBJ databases">
        <title>Draft genome sequence of Aduncisulcus paluster, a free-living microaerophilic Fornicata.</title>
        <authorList>
            <person name="Yuyama I."/>
            <person name="Kume K."/>
            <person name="Tamura T."/>
            <person name="Inagaki Y."/>
            <person name="Hashimoto T."/>
        </authorList>
    </citation>
    <scope>NUCLEOTIDE SEQUENCE</scope>
    <source>
        <strain evidence="2">NY0171</strain>
    </source>
</reference>
<organism evidence="2 3">
    <name type="scientific">Aduncisulcus paluster</name>
    <dbReference type="NCBI Taxonomy" id="2918883"/>
    <lineage>
        <taxon>Eukaryota</taxon>
        <taxon>Metamonada</taxon>
        <taxon>Carpediemonas-like organisms</taxon>
        <taxon>Aduncisulcus</taxon>
    </lineage>
</organism>
<sequence>TTTPYSFGNRLNTDMAVYLGLDSYAQITTSWHGGPKAVGTFEPNNFGLYDMHGNVWEWCEDSYEWYPPGPTDNPLIMKNDNPKRILRGGGWYSIPNYLRSAFRTGKKKDTREYYNGFRLVRSP</sequence>
<dbReference type="InterPro" id="IPR042095">
    <property type="entry name" value="SUMF_sf"/>
</dbReference>
<evidence type="ECO:0000259" key="1">
    <source>
        <dbReference type="Pfam" id="PF03781"/>
    </source>
</evidence>
<dbReference type="Proteomes" id="UP001057375">
    <property type="component" value="Unassembled WGS sequence"/>
</dbReference>
<dbReference type="PANTHER" id="PTHR23150">
    <property type="entry name" value="SULFATASE MODIFYING FACTOR 1, 2"/>
    <property type="match status" value="1"/>
</dbReference>
<dbReference type="PANTHER" id="PTHR23150:SF19">
    <property type="entry name" value="FORMYLGLYCINE-GENERATING ENZYME"/>
    <property type="match status" value="1"/>
</dbReference>
<comment type="caution">
    <text evidence="2">The sequence shown here is derived from an EMBL/GenBank/DDBJ whole genome shotgun (WGS) entry which is preliminary data.</text>
</comment>
<dbReference type="InterPro" id="IPR005532">
    <property type="entry name" value="SUMF_dom"/>
</dbReference>
<feature type="non-terminal residue" evidence="2">
    <location>
        <position position="1"/>
    </location>
</feature>
<dbReference type="Pfam" id="PF03781">
    <property type="entry name" value="FGE-sulfatase"/>
    <property type="match status" value="1"/>
</dbReference>